<proteinExistence type="predicted"/>
<evidence type="ECO:0000256" key="2">
    <source>
        <dbReference type="SAM" id="SignalP"/>
    </source>
</evidence>
<dbReference type="PANTHER" id="PTHR46902">
    <property type="entry name" value="DOMON DOMAIN-CONTAINING PROTEIN FRRS1L"/>
    <property type="match status" value="1"/>
</dbReference>
<feature type="signal peptide" evidence="2">
    <location>
        <begin position="1"/>
        <end position="22"/>
    </location>
</feature>
<dbReference type="GO" id="GO:1900449">
    <property type="term" value="P:regulation of glutamate receptor signaling pathway"/>
    <property type="evidence" value="ECO:0007669"/>
    <property type="project" value="InterPro"/>
</dbReference>
<feature type="transmembrane region" description="Helical" evidence="1">
    <location>
        <begin position="244"/>
        <end position="260"/>
    </location>
</feature>
<keyword evidence="4" id="KW-1185">Reference proteome</keyword>
<keyword evidence="1" id="KW-0472">Membrane</keyword>
<reference evidence="3" key="1">
    <citation type="submission" date="2023-04" db="EMBL/GenBank/DDBJ databases">
        <title>Chromosome-level genome of Chaenocephalus aceratus.</title>
        <authorList>
            <person name="Park H."/>
        </authorList>
    </citation>
    <scope>NUCLEOTIDE SEQUENCE</scope>
    <source>
        <strain evidence="3">DE</strain>
        <tissue evidence="3">Muscle</tissue>
    </source>
</reference>
<dbReference type="AlphaFoldDB" id="A0AAD9BAP6"/>
<keyword evidence="1" id="KW-1133">Transmembrane helix</keyword>
<dbReference type="PANTHER" id="PTHR46902:SF1">
    <property type="entry name" value="DOMON DOMAIN-CONTAINING PROTEIN FRRS1L"/>
    <property type="match status" value="1"/>
</dbReference>
<dbReference type="Proteomes" id="UP001228049">
    <property type="component" value="Unassembled WGS sequence"/>
</dbReference>
<evidence type="ECO:0000313" key="4">
    <source>
        <dbReference type="Proteomes" id="UP001228049"/>
    </source>
</evidence>
<keyword evidence="1" id="KW-0812">Transmembrane</keyword>
<dbReference type="EMBL" id="JASDAP010000026">
    <property type="protein sequence ID" value="KAK1879751.1"/>
    <property type="molecule type" value="Genomic_DNA"/>
</dbReference>
<evidence type="ECO:0000256" key="1">
    <source>
        <dbReference type="SAM" id="Phobius"/>
    </source>
</evidence>
<protein>
    <submittedName>
        <fullName evidence="3">Ferric-chelate reductase 1</fullName>
    </submittedName>
</protein>
<organism evidence="3 4">
    <name type="scientific">Dissostichus eleginoides</name>
    <name type="common">Patagonian toothfish</name>
    <name type="synonym">Dissostichus amissus</name>
    <dbReference type="NCBI Taxonomy" id="100907"/>
    <lineage>
        <taxon>Eukaryota</taxon>
        <taxon>Metazoa</taxon>
        <taxon>Chordata</taxon>
        <taxon>Craniata</taxon>
        <taxon>Vertebrata</taxon>
        <taxon>Euteleostomi</taxon>
        <taxon>Actinopterygii</taxon>
        <taxon>Neopterygii</taxon>
        <taxon>Teleostei</taxon>
        <taxon>Neoteleostei</taxon>
        <taxon>Acanthomorphata</taxon>
        <taxon>Eupercaria</taxon>
        <taxon>Perciformes</taxon>
        <taxon>Notothenioidei</taxon>
        <taxon>Nototheniidae</taxon>
        <taxon>Dissostichus</taxon>
    </lineage>
</organism>
<feature type="chain" id="PRO_5042136253" evidence="2">
    <location>
        <begin position="23"/>
        <end position="262"/>
    </location>
</feature>
<dbReference type="InterPro" id="IPR042789">
    <property type="entry name" value="FRRS1L"/>
</dbReference>
<sequence length="262" mass="27835">MEGGLIVLAAALLLFLSPDVQGTAHLSFSNNTQVNITRDGCGVSKLCMETPNNCDPSGNSPCLFVSAVSSVPVPPNGVDLSVELSGESAGYIAVGVTANASEGTSMLFICAQNSSDNGTFFFRTMERNNNDDMLTPIEMRVKEIRGMVNGNMIKCEFTFPNVNASNTRSSEDTTFSVLLGNGSFDGSALGAFNLLLKSRLLDLTKPNSNVSPPQQHPSATPPCPTTVELSSLMLEVFRSFGPEVYAVLLLLSVLTLSVLLRV</sequence>
<gene>
    <name evidence="3" type="ORF">KUDE01_027868</name>
</gene>
<keyword evidence="2" id="KW-0732">Signal</keyword>
<comment type="caution">
    <text evidence="3">The sequence shown here is derived from an EMBL/GenBank/DDBJ whole genome shotgun (WGS) entry which is preliminary data.</text>
</comment>
<dbReference type="GO" id="GO:0099072">
    <property type="term" value="P:regulation of postsynaptic membrane neurotransmitter receptor levels"/>
    <property type="evidence" value="ECO:0007669"/>
    <property type="project" value="TreeGrafter"/>
</dbReference>
<accession>A0AAD9BAP6</accession>
<evidence type="ECO:0000313" key="3">
    <source>
        <dbReference type="EMBL" id="KAK1879751.1"/>
    </source>
</evidence>
<name>A0AAD9BAP6_DISEL</name>